<feature type="transmembrane region" description="Helical" evidence="7">
    <location>
        <begin position="775"/>
        <end position="798"/>
    </location>
</feature>
<keyword evidence="5 7" id="KW-0472">Membrane</keyword>
<feature type="transmembrane region" description="Helical" evidence="7">
    <location>
        <begin position="818"/>
        <end position="837"/>
    </location>
</feature>
<feature type="transmembrane region" description="Helical" evidence="7">
    <location>
        <begin position="443"/>
        <end position="466"/>
    </location>
</feature>
<feature type="domain" description="ABC3 transporter permease C-terminal" evidence="8">
    <location>
        <begin position="279"/>
        <end position="400"/>
    </location>
</feature>
<sequence length="852" mass="87565">MRTVTWRTLLARKVRLLLSGLAIVLGVAFVAGSFIFTDTIQRSFDGIVDGSVPDVTVRAASDPVERRGGPVPLAGVPQTLDAPLVEQIAALPQVERADGTVDGFGLFVVRADGRLLGGAGAPTLTFNFSDAPNALGEPSISVAEGREPRTGGEVALDVRSAEQAGYAVGDTVTLLSTGPVPQIEATLVGTVQFAGGGLAGVTLVVVDTATAQDLFLGGEPVFTSISVTGAPGVGQAELARAVGTLLPSGFEAATGDDVAAEIQGVIGTALDFLTTFLLVFGAIALVVGTFLIVNTFSILVAQRSRELALLRALGASRGQVTRSVLAEAFVVGLLGSTVGLLLGFALAAGLRLLFASFGLDLDSTPLVLRPRTAVVAYTVGVLVTMVAAYAPARRASRVPPVAAMRDEVALPETSVRRRTVVAVALALLGSGLLAWGLGGAGNAVLTVGLGVLAVLLAVALAAPVLARPVLAITGRVYARVFGAVGVLAWQNARRQPRRTAATASALMIGLSLVTTMSIIGSSVNASIERTVRADFPGDLVISNAVGIPFSTSVADDVAQVPGVERVAALQAVSGRVGEDGLPALAGDLDDIEAVVAPDYVEGRAPRTVREVALDTDEAEELGLEVGSTVDFAAAEGLESVEVDVVGLYEPSQALQGGIVSRDLLDGSGIPAQDSFVAVRAGEGVDVRALDRAVERVVADVPTVTVQDREEFTEGQRERIDQLLLLIYALLGLALVIAILGIVNTLALSVVERTREVGLLRAIGLSRRQLRQMVRLESVAIALLGAALGIGTGLGFGTVLQRSVADQGVEVLSIPWARLGLYVLAAVVVGVLAAVLPARRAARLDVLRAIGSA</sequence>
<reference evidence="11" key="1">
    <citation type="journal article" date="2019" name="Int. J. Syst. Evol. Microbiol.">
        <title>The Global Catalogue of Microorganisms (GCM) 10K type strain sequencing project: providing services to taxonomists for standard genome sequencing and annotation.</title>
        <authorList>
            <consortium name="The Broad Institute Genomics Platform"/>
            <consortium name="The Broad Institute Genome Sequencing Center for Infectious Disease"/>
            <person name="Wu L."/>
            <person name="Ma J."/>
        </authorList>
    </citation>
    <scope>NUCLEOTIDE SEQUENCE [LARGE SCALE GENOMIC DNA]</scope>
    <source>
        <strain evidence="11">JCM 15749</strain>
    </source>
</reference>
<evidence type="ECO:0000259" key="8">
    <source>
        <dbReference type="Pfam" id="PF02687"/>
    </source>
</evidence>
<dbReference type="EMBL" id="BAAAPY010000002">
    <property type="protein sequence ID" value="GAA2072490.1"/>
    <property type="molecule type" value="Genomic_DNA"/>
</dbReference>
<comment type="subcellular location">
    <subcellularLocation>
        <location evidence="1">Cell membrane</location>
        <topology evidence="1">Multi-pass membrane protein</topology>
    </subcellularLocation>
</comment>
<feature type="transmembrane region" description="Helical" evidence="7">
    <location>
        <begin position="500"/>
        <end position="520"/>
    </location>
</feature>
<feature type="transmembrane region" description="Helical" evidence="7">
    <location>
        <begin position="419"/>
        <end position="437"/>
    </location>
</feature>
<feature type="domain" description="MacB-like periplasmic core" evidence="9">
    <location>
        <begin position="499"/>
        <end position="695"/>
    </location>
</feature>
<name>A0ABP5HFI1_9ACTN</name>
<dbReference type="InterPro" id="IPR025857">
    <property type="entry name" value="MacB_PCD"/>
</dbReference>
<dbReference type="InterPro" id="IPR003838">
    <property type="entry name" value="ABC3_permease_C"/>
</dbReference>
<evidence type="ECO:0000256" key="5">
    <source>
        <dbReference type="ARBA" id="ARBA00023136"/>
    </source>
</evidence>
<keyword evidence="4 7" id="KW-1133">Transmembrane helix</keyword>
<evidence type="ECO:0000256" key="7">
    <source>
        <dbReference type="SAM" id="Phobius"/>
    </source>
</evidence>
<evidence type="ECO:0000313" key="11">
    <source>
        <dbReference type="Proteomes" id="UP001501480"/>
    </source>
</evidence>
<evidence type="ECO:0000256" key="1">
    <source>
        <dbReference type="ARBA" id="ARBA00004651"/>
    </source>
</evidence>
<keyword evidence="11" id="KW-1185">Reference proteome</keyword>
<dbReference type="RefSeq" id="WP_344324773.1">
    <property type="nucleotide sequence ID" value="NZ_BAAAPY010000002.1"/>
</dbReference>
<gene>
    <name evidence="10" type="ORF">GCM10009821_08200</name>
</gene>
<accession>A0ABP5HFI1</accession>
<dbReference type="Proteomes" id="UP001501480">
    <property type="component" value="Unassembled WGS sequence"/>
</dbReference>
<evidence type="ECO:0000256" key="4">
    <source>
        <dbReference type="ARBA" id="ARBA00022989"/>
    </source>
</evidence>
<dbReference type="PANTHER" id="PTHR30572:SF4">
    <property type="entry name" value="ABC TRANSPORTER PERMEASE YTRF"/>
    <property type="match status" value="1"/>
</dbReference>
<keyword evidence="3 7" id="KW-0812">Transmembrane</keyword>
<comment type="similarity">
    <text evidence="6">Belongs to the ABC-4 integral membrane protein family.</text>
</comment>
<evidence type="ECO:0000256" key="3">
    <source>
        <dbReference type="ARBA" id="ARBA00022692"/>
    </source>
</evidence>
<dbReference type="Pfam" id="PF02687">
    <property type="entry name" value="FtsX"/>
    <property type="match status" value="2"/>
</dbReference>
<evidence type="ECO:0000256" key="6">
    <source>
        <dbReference type="ARBA" id="ARBA00038076"/>
    </source>
</evidence>
<dbReference type="InterPro" id="IPR050250">
    <property type="entry name" value="Macrolide_Exporter_MacB"/>
</dbReference>
<feature type="domain" description="MacB-like periplasmic core" evidence="9">
    <location>
        <begin position="18"/>
        <end position="242"/>
    </location>
</feature>
<dbReference type="PANTHER" id="PTHR30572">
    <property type="entry name" value="MEMBRANE COMPONENT OF TRANSPORTER-RELATED"/>
    <property type="match status" value="1"/>
</dbReference>
<dbReference type="Pfam" id="PF12704">
    <property type="entry name" value="MacB_PCD"/>
    <property type="match status" value="2"/>
</dbReference>
<organism evidence="10 11">
    <name type="scientific">Aeromicrobium halocynthiae</name>
    <dbReference type="NCBI Taxonomy" id="560557"/>
    <lineage>
        <taxon>Bacteria</taxon>
        <taxon>Bacillati</taxon>
        <taxon>Actinomycetota</taxon>
        <taxon>Actinomycetes</taxon>
        <taxon>Propionibacteriales</taxon>
        <taxon>Nocardioidaceae</taxon>
        <taxon>Aeromicrobium</taxon>
    </lineage>
</organism>
<proteinExistence type="inferred from homology"/>
<feature type="transmembrane region" description="Helical" evidence="7">
    <location>
        <begin position="276"/>
        <end position="301"/>
    </location>
</feature>
<comment type="caution">
    <text evidence="10">The sequence shown here is derived from an EMBL/GenBank/DDBJ whole genome shotgun (WGS) entry which is preliminary data.</text>
</comment>
<feature type="domain" description="ABC3 transporter permease C-terminal" evidence="8">
    <location>
        <begin position="729"/>
        <end position="844"/>
    </location>
</feature>
<protein>
    <submittedName>
        <fullName evidence="10">FtsX-like permease family protein</fullName>
    </submittedName>
</protein>
<feature type="transmembrane region" description="Helical" evidence="7">
    <location>
        <begin position="724"/>
        <end position="750"/>
    </location>
</feature>
<feature type="transmembrane region" description="Helical" evidence="7">
    <location>
        <begin position="324"/>
        <end position="354"/>
    </location>
</feature>
<feature type="transmembrane region" description="Helical" evidence="7">
    <location>
        <begin position="374"/>
        <end position="392"/>
    </location>
</feature>
<evidence type="ECO:0000259" key="9">
    <source>
        <dbReference type="Pfam" id="PF12704"/>
    </source>
</evidence>
<evidence type="ECO:0000256" key="2">
    <source>
        <dbReference type="ARBA" id="ARBA00022475"/>
    </source>
</evidence>
<keyword evidence="2" id="KW-1003">Cell membrane</keyword>
<evidence type="ECO:0000313" key="10">
    <source>
        <dbReference type="EMBL" id="GAA2072490.1"/>
    </source>
</evidence>